<reference evidence="4 5" key="1">
    <citation type="journal article" date="2016" name="Nat. Commun.">
        <title>Thousands of microbial genomes shed light on interconnected biogeochemical processes in an aquifer system.</title>
        <authorList>
            <person name="Anantharaman K."/>
            <person name="Brown C.T."/>
            <person name="Hug L.A."/>
            <person name="Sharon I."/>
            <person name="Castelle C.J."/>
            <person name="Probst A.J."/>
            <person name="Thomas B.C."/>
            <person name="Singh A."/>
            <person name="Wilkins M.J."/>
            <person name="Karaoz U."/>
            <person name="Brodie E.L."/>
            <person name="Williams K.H."/>
            <person name="Hubbard S.S."/>
            <person name="Banfield J.F."/>
        </authorList>
    </citation>
    <scope>NUCLEOTIDE SEQUENCE [LARGE SCALE GENOMIC DNA]</scope>
</reference>
<evidence type="ECO:0000256" key="1">
    <source>
        <dbReference type="ARBA" id="ARBA00006964"/>
    </source>
</evidence>
<feature type="binding site" evidence="3">
    <location>
        <position position="224"/>
    </location>
    <ligand>
        <name>a divalent metal cation</name>
        <dbReference type="ChEBI" id="CHEBI:60240"/>
        <label>1</label>
    </ligand>
</feature>
<evidence type="ECO:0000256" key="2">
    <source>
        <dbReference type="ARBA" id="ARBA00022723"/>
    </source>
</evidence>
<dbReference type="NCBIfam" id="TIGR00486">
    <property type="entry name" value="YbgI_SA1388"/>
    <property type="match status" value="1"/>
</dbReference>
<gene>
    <name evidence="4" type="ORF">A2714_03010</name>
</gene>
<dbReference type="GO" id="GO:0046872">
    <property type="term" value="F:metal ion binding"/>
    <property type="evidence" value="ECO:0007669"/>
    <property type="project" value="UniProtKB-KW"/>
</dbReference>
<sequence>MIKRDELIDFINQTIGKELISKALQKDEMLNGIQFLGGENVEKVALGVSLNEEFLQEAEKFGSNFCIFHHGFDVRTWKSRYPTYSQKRLRLIFKNDITVMGFHYALDAHPKIGNNAQIVKKLGANIKEPLFDEWGYTATFEKSQDIHDLAEKCQKIFNHEVFVVENGPHKVKKIGVVSGGAKPYEAEVAEMEEKGVELFLSGETSESTPYKMKEAKINYFVCGHYATEKFGVQELGKSIESKFNGKINVKFIEVENPI</sequence>
<dbReference type="EMBL" id="MGGE01000047">
    <property type="protein sequence ID" value="OGM20255.1"/>
    <property type="molecule type" value="Genomic_DNA"/>
</dbReference>
<evidence type="ECO:0000313" key="4">
    <source>
        <dbReference type="EMBL" id="OGM20255.1"/>
    </source>
</evidence>
<comment type="similarity">
    <text evidence="1">Belongs to the GTP cyclohydrolase I type 2/NIF3 family.</text>
</comment>
<dbReference type="Pfam" id="PF01784">
    <property type="entry name" value="DUF34_NIF3"/>
    <property type="match status" value="1"/>
</dbReference>
<dbReference type="PANTHER" id="PTHR13799:SF14">
    <property type="entry name" value="GTP CYCLOHYDROLASE 1 TYPE 2 HOMOLOG"/>
    <property type="match status" value="1"/>
</dbReference>
<dbReference type="GO" id="GO:0005737">
    <property type="term" value="C:cytoplasm"/>
    <property type="evidence" value="ECO:0007669"/>
    <property type="project" value="TreeGrafter"/>
</dbReference>
<proteinExistence type="inferred from homology"/>
<dbReference type="PANTHER" id="PTHR13799">
    <property type="entry name" value="NGG1 INTERACTING FACTOR 3"/>
    <property type="match status" value="1"/>
</dbReference>
<dbReference type="Proteomes" id="UP000178419">
    <property type="component" value="Unassembled WGS sequence"/>
</dbReference>
<feature type="binding site" evidence="3">
    <location>
        <position position="69"/>
    </location>
    <ligand>
        <name>a divalent metal cation</name>
        <dbReference type="ChEBI" id="CHEBI:60240"/>
        <label>1</label>
    </ligand>
</feature>
<feature type="binding site" evidence="3">
    <location>
        <position position="107"/>
    </location>
    <ligand>
        <name>a divalent metal cation</name>
        <dbReference type="ChEBI" id="CHEBI:60240"/>
        <label>1</label>
    </ligand>
</feature>
<evidence type="ECO:0000256" key="3">
    <source>
        <dbReference type="PIRSR" id="PIRSR602678-1"/>
    </source>
</evidence>
<dbReference type="SUPFAM" id="SSF102705">
    <property type="entry name" value="NIF3 (NGG1p interacting factor 3)-like"/>
    <property type="match status" value="1"/>
</dbReference>
<comment type="caution">
    <text evidence="4">The sequence shown here is derived from an EMBL/GenBank/DDBJ whole genome shotgun (WGS) entry which is preliminary data.</text>
</comment>
<organism evidence="4 5">
    <name type="scientific">Candidatus Woesebacteria bacterium RIFCSPHIGHO2_01_FULL_38_9</name>
    <dbReference type="NCBI Taxonomy" id="1802492"/>
    <lineage>
        <taxon>Bacteria</taxon>
        <taxon>Candidatus Woeseibacteriota</taxon>
    </lineage>
</organism>
<keyword evidence="2 3" id="KW-0479">Metal-binding</keyword>
<dbReference type="AlphaFoldDB" id="A0A1F7Y148"/>
<name>A0A1F7Y148_9BACT</name>
<dbReference type="InterPro" id="IPR036069">
    <property type="entry name" value="DUF34/NIF3_sf"/>
</dbReference>
<feature type="binding site" evidence="3">
    <location>
        <position position="228"/>
    </location>
    <ligand>
        <name>a divalent metal cation</name>
        <dbReference type="ChEBI" id="CHEBI:60240"/>
        <label>1</label>
    </ligand>
</feature>
<protein>
    <submittedName>
        <fullName evidence="4">Nif3-like dinuclear metal center hexameric protein</fullName>
    </submittedName>
</protein>
<accession>A0A1F7Y148</accession>
<dbReference type="Gene3D" id="3.40.1390.30">
    <property type="entry name" value="NIF3 (NGG1p interacting factor 3)-like"/>
    <property type="match status" value="2"/>
</dbReference>
<evidence type="ECO:0000313" key="5">
    <source>
        <dbReference type="Proteomes" id="UP000178419"/>
    </source>
</evidence>
<dbReference type="InterPro" id="IPR002678">
    <property type="entry name" value="DUF34/NIF3"/>
</dbReference>
<feature type="binding site" evidence="3">
    <location>
        <position position="70"/>
    </location>
    <ligand>
        <name>a divalent metal cation</name>
        <dbReference type="ChEBI" id="CHEBI:60240"/>
        <label>1</label>
    </ligand>
</feature>